<evidence type="ECO:0000313" key="4">
    <source>
        <dbReference type="Proteomes" id="UP001362899"/>
    </source>
</evidence>
<name>A0AAV5REW2_STABA</name>
<dbReference type="AlphaFoldDB" id="A0AAV5REW2"/>
<protein>
    <submittedName>
        <fullName evidence="3">Cqd2 protein</fullName>
    </submittedName>
</protein>
<dbReference type="Pfam" id="PF03109">
    <property type="entry name" value="ABC1"/>
    <property type="match status" value="1"/>
</dbReference>
<dbReference type="PANTHER" id="PTHR43173:SF19">
    <property type="entry name" value="AARF DOMAIN-CONTAINING PROTEIN KINASE 1"/>
    <property type="match status" value="1"/>
</dbReference>
<dbReference type="InterPro" id="IPR004147">
    <property type="entry name" value="ABC1_dom"/>
</dbReference>
<evidence type="ECO:0000259" key="2">
    <source>
        <dbReference type="Pfam" id="PF03109"/>
    </source>
</evidence>
<dbReference type="GO" id="GO:0005743">
    <property type="term" value="C:mitochondrial inner membrane"/>
    <property type="evidence" value="ECO:0007669"/>
    <property type="project" value="TreeGrafter"/>
</dbReference>
<gene>
    <name evidence="3" type="ORF">DASB73_000870</name>
</gene>
<evidence type="ECO:0000256" key="1">
    <source>
        <dbReference type="ARBA" id="ARBA00009670"/>
    </source>
</evidence>
<feature type="domain" description="ABC1 atypical kinase-like" evidence="2">
    <location>
        <begin position="122"/>
        <end position="369"/>
    </location>
</feature>
<dbReference type="CDD" id="cd13969">
    <property type="entry name" value="ADCK1-like"/>
    <property type="match status" value="1"/>
</dbReference>
<accession>A0AAV5REW2</accession>
<sequence>MHRFLGRRFYVSAGATTASVVLLANSESARQDLKFTYHAFRRSSSVVLTLSKCVWEYRTTLNAKYPSEKARDTALSSCHSRCAEITRKAIEQNAGIFIKLGQHINALTYIFPEEWTSAMIPLLDQCPESSYKSIETLFIQDTGKSINDFFSSFDEKPLAAASLAQVHLATLNGSNEKVAVKVQHPSLQQFVPLDIQLTEMIFNLVDYFFPEYPLTWLSQEMRRSIFVELDFREEAMNSEKTRNYFAPYYNKTALRVPIVHWAEKRILCMEYLPGIRPDNTKKLKEEHVNLKKLSTCLANIFNTMIFTKDVGLHCDPHAGNLAIRKCKNRQGFEIVLYDHGLYRYIPSELQLSYARFWLALLDNDLPAMKAAAHDFAGVNDENFKIFAAAITGRDFNEAIDGSFLKKVRSGSEIEHMQQRLQDDSKLTSQIVQMLRRMPPTVLLILKTNDLVRCLDEKLGYPLGATRQFAIMANYCANTVYLEDINRGGKMNWIKSFAKYMIMKVKLAFLPYIEAI</sequence>
<dbReference type="Proteomes" id="UP001362899">
    <property type="component" value="Unassembled WGS sequence"/>
</dbReference>
<organism evidence="3 4">
    <name type="scientific">Starmerella bacillaris</name>
    <name type="common">Yeast</name>
    <name type="synonym">Candida zemplinina</name>
    <dbReference type="NCBI Taxonomy" id="1247836"/>
    <lineage>
        <taxon>Eukaryota</taxon>
        <taxon>Fungi</taxon>
        <taxon>Dikarya</taxon>
        <taxon>Ascomycota</taxon>
        <taxon>Saccharomycotina</taxon>
        <taxon>Dipodascomycetes</taxon>
        <taxon>Dipodascales</taxon>
        <taxon>Trichomonascaceae</taxon>
        <taxon>Starmerella</taxon>
    </lineage>
</organism>
<dbReference type="GO" id="GO:0055088">
    <property type="term" value="P:lipid homeostasis"/>
    <property type="evidence" value="ECO:0007669"/>
    <property type="project" value="TreeGrafter"/>
</dbReference>
<dbReference type="InterPro" id="IPR051130">
    <property type="entry name" value="Mito_struct-func_regulator"/>
</dbReference>
<dbReference type="EMBL" id="BTGC01000001">
    <property type="protein sequence ID" value="GMM49129.1"/>
    <property type="molecule type" value="Genomic_DNA"/>
</dbReference>
<dbReference type="InterPro" id="IPR045307">
    <property type="entry name" value="ADCK1_dom"/>
</dbReference>
<reference evidence="3 4" key="1">
    <citation type="journal article" date="2023" name="Elife">
        <title>Identification of key yeast species and microbe-microbe interactions impacting larval growth of Drosophila in the wild.</title>
        <authorList>
            <person name="Mure A."/>
            <person name="Sugiura Y."/>
            <person name="Maeda R."/>
            <person name="Honda K."/>
            <person name="Sakurai N."/>
            <person name="Takahashi Y."/>
            <person name="Watada M."/>
            <person name="Katoh T."/>
            <person name="Gotoh A."/>
            <person name="Gotoh Y."/>
            <person name="Taniguchi I."/>
            <person name="Nakamura K."/>
            <person name="Hayashi T."/>
            <person name="Katayama T."/>
            <person name="Uemura T."/>
            <person name="Hattori Y."/>
        </authorList>
    </citation>
    <scope>NUCLEOTIDE SEQUENCE [LARGE SCALE GENOMIC DNA]</scope>
    <source>
        <strain evidence="3 4">SB-73</strain>
    </source>
</reference>
<dbReference type="GO" id="GO:0007005">
    <property type="term" value="P:mitochondrion organization"/>
    <property type="evidence" value="ECO:0007669"/>
    <property type="project" value="TreeGrafter"/>
</dbReference>
<keyword evidence="4" id="KW-1185">Reference proteome</keyword>
<dbReference type="PANTHER" id="PTHR43173">
    <property type="entry name" value="ABC1 FAMILY PROTEIN"/>
    <property type="match status" value="1"/>
</dbReference>
<comment type="similarity">
    <text evidence="1">Belongs to the protein kinase superfamily. ADCK protein kinase family.</text>
</comment>
<dbReference type="InterPro" id="IPR011009">
    <property type="entry name" value="Kinase-like_dom_sf"/>
</dbReference>
<proteinExistence type="inferred from homology"/>
<comment type="caution">
    <text evidence="3">The sequence shown here is derived from an EMBL/GenBank/DDBJ whole genome shotgun (WGS) entry which is preliminary data.</text>
</comment>
<evidence type="ECO:0000313" key="3">
    <source>
        <dbReference type="EMBL" id="GMM49129.1"/>
    </source>
</evidence>
<dbReference type="SUPFAM" id="SSF56112">
    <property type="entry name" value="Protein kinase-like (PK-like)"/>
    <property type="match status" value="1"/>
</dbReference>